<organism evidence="2 3">
    <name type="scientific">Candidatus Ozemobacter sibiricus</name>
    <dbReference type="NCBI Taxonomy" id="2268124"/>
    <lineage>
        <taxon>Bacteria</taxon>
        <taxon>Candidatus Ozemobacteria</taxon>
        <taxon>Candidatus Ozemobacterales</taxon>
        <taxon>Candidatus Ozemobacteraceae</taxon>
        <taxon>Candidatus Ozemobacter</taxon>
    </lineage>
</organism>
<protein>
    <recommendedName>
        <fullName evidence="4">Prepilin-type N-terminal cleavage/methylation domain-containing protein</fullName>
    </recommendedName>
</protein>
<keyword evidence="1" id="KW-0472">Membrane</keyword>
<keyword evidence="1" id="KW-0812">Transmembrane</keyword>
<evidence type="ECO:0000313" key="3">
    <source>
        <dbReference type="Proteomes" id="UP000252355"/>
    </source>
</evidence>
<dbReference type="AlphaFoldDB" id="A0A367ZQA7"/>
<dbReference type="NCBIfam" id="TIGR02532">
    <property type="entry name" value="IV_pilin_GFxxxE"/>
    <property type="match status" value="1"/>
</dbReference>
<evidence type="ECO:0008006" key="4">
    <source>
        <dbReference type="Google" id="ProtNLM"/>
    </source>
</evidence>
<reference evidence="2 3" key="1">
    <citation type="submission" date="2018-05" db="EMBL/GenBank/DDBJ databases">
        <title>A metagenomic window into the 2 km-deep terrestrial subsurface aquifer revealed taxonomically and functionally diverse microbial community comprising novel uncultured bacterial lineages.</title>
        <authorList>
            <person name="Kadnikov V.V."/>
            <person name="Mardanov A.V."/>
            <person name="Beletsky A.V."/>
            <person name="Banks D."/>
            <person name="Pimenov N.V."/>
            <person name="Frank Y.A."/>
            <person name="Karnachuk O.V."/>
            <person name="Ravin N.V."/>
        </authorList>
    </citation>
    <scope>NUCLEOTIDE SEQUENCE [LARGE SCALE GENOMIC DNA]</scope>
    <source>
        <strain evidence="2">BY5</strain>
    </source>
</reference>
<feature type="transmembrane region" description="Helical" evidence="1">
    <location>
        <begin position="12"/>
        <end position="30"/>
    </location>
</feature>
<dbReference type="EMBL" id="QOQW01000007">
    <property type="protein sequence ID" value="RCK80220.1"/>
    <property type="molecule type" value="Genomic_DNA"/>
</dbReference>
<evidence type="ECO:0000256" key="1">
    <source>
        <dbReference type="SAM" id="Phobius"/>
    </source>
</evidence>
<comment type="caution">
    <text evidence="2">The sequence shown here is derived from an EMBL/GenBank/DDBJ whole genome shotgun (WGS) entry which is preliminary data.</text>
</comment>
<name>A0A367ZQA7_9BACT</name>
<evidence type="ECO:0000313" key="2">
    <source>
        <dbReference type="EMBL" id="RCK80220.1"/>
    </source>
</evidence>
<accession>A0A367ZQA7</accession>
<gene>
    <name evidence="2" type="ORF">OZSIB_3402</name>
</gene>
<dbReference type="Proteomes" id="UP000252355">
    <property type="component" value="Unassembled WGS sequence"/>
</dbReference>
<keyword evidence="1" id="KW-1133">Transmembrane helix</keyword>
<sequence>MSRHGGFSLLEVTIAMFILGLSVTGLLNLLRFGQLQYAAFDAGWRERQAIAALHRQFRRAAASGGLASLTLPLNLTEQGLVRVATWSWTPHPPQAVFVQARLFADRNRNGRPETSEWLPPQVWVFCTRSDR</sequence>
<dbReference type="Pfam" id="PF07963">
    <property type="entry name" value="N_methyl"/>
    <property type="match status" value="1"/>
</dbReference>
<proteinExistence type="predicted"/>
<dbReference type="PROSITE" id="PS00409">
    <property type="entry name" value="PROKAR_NTER_METHYL"/>
    <property type="match status" value="1"/>
</dbReference>
<dbReference type="InterPro" id="IPR012902">
    <property type="entry name" value="N_methyl_site"/>
</dbReference>